<keyword evidence="2" id="KW-1185">Reference proteome</keyword>
<dbReference type="KEGG" id="lgi:LOTGIDRAFT_233852"/>
<evidence type="ECO:0000313" key="1">
    <source>
        <dbReference type="EMBL" id="ESO90362.1"/>
    </source>
</evidence>
<sequence>MSTSQRSEKMNYDETDRRFSNGPLYIQISLPSSRIELQPNHILYKDDERGRMVPVYVKDITQRDYLYVIRDGKKVTEGVIEVKKVNKQYLTESDVEGGMIIVNNILMQK</sequence>
<organism evidence="1 2">
    <name type="scientific">Lottia gigantea</name>
    <name type="common">Giant owl limpet</name>
    <dbReference type="NCBI Taxonomy" id="225164"/>
    <lineage>
        <taxon>Eukaryota</taxon>
        <taxon>Metazoa</taxon>
        <taxon>Spiralia</taxon>
        <taxon>Lophotrochozoa</taxon>
        <taxon>Mollusca</taxon>
        <taxon>Gastropoda</taxon>
        <taxon>Patellogastropoda</taxon>
        <taxon>Lottioidea</taxon>
        <taxon>Lottiidae</taxon>
        <taxon>Lottia</taxon>
    </lineage>
</organism>
<dbReference type="InterPro" id="IPR036844">
    <property type="entry name" value="Hint_dom_sf"/>
</dbReference>
<dbReference type="Proteomes" id="UP000030746">
    <property type="component" value="Unassembled WGS sequence"/>
</dbReference>
<reference evidence="1 2" key="1">
    <citation type="journal article" date="2013" name="Nature">
        <title>Insights into bilaterian evolution from three spiralian genomes.</title>
        <authorList>
            <person name="Simakov O."/>
            <person name="Marletaz F."/>
            <person name="Cho S.J."/>
            <person name="Edsinger-Gonzales E."/>
            <person name="Havlak P."/>
            <person name="Hellsten U."/>
            <person name="Kuo D.H."/>
            <person name="Larsson T."/>
            <person name="Lv J."/>
            <person name="Arendt D."/>
            <person name="Savage R."/>
            <person name="Osoegawa K."/>
            <person name="de Jong P."/>
            <person name="Grimwood J."/>
            <person name="Chapman J.A."/>
            <person name="Shapiro H."/>
            <person name="Aerts A."/>
            <person name="Otillar R.P."/>
            <person name="Terry A.Y."/>
            <person name="Boore J.L."/>
            <person name="Grigoriev I.V."/>
            <person name="Lindberg D.R."/>
            <person name="Seaver E.C."/>
            <person name="Weisblat D.A."/>
            <person name="Putnam N.H."/>
            <person name="Rokhsar D.S."/>
        </authorList>
    </citation>
    <scope>NUCLEOTIDE SEQUENCE [LARGE SCALE GENOMIC DNA]</scope>
</reference>
<accession>V4A145</accession>
<dbReference type="GeneID" id="20249374"/>
<dbReference type="CTD" id="20249374"/>
<dbReference type="AlphaFoldDB" id="V4A145"/>
<gene>
    <name evidence="1" type="ORF">LOTGIDRAFT_233852</name>
</gene>
<dbReference type="Gene3D" id="2.170.16.10">
    <property type="entry name" value="Hedgehog/Intein (Hint) domain"/>
    <property type="match status" value="1"/>
</dbReference>
<dbReference type="RefSeq" id="XP_009059033.1">
    <property type="nucleotide sequence ID" value="XM_009060785.1"/>
</dbReference>
<dbReference type="EMBL" id="KB202444">
    <property type="protein sequence ID" value="ESO90362.1"/>
    <property type="molecule type" value="Genomic_DNA"/>
</dbReference>
<dbReference type="SUPFAM" id="SSF51294">
    <property type="entry name" value="Hedgehog/intein (Hint) domain"/>
    <property type="match status" value="1"/>
</dbReference>
<dbReference type="HOGENOM" id="CLU_2186922_0_0_1"/>
<evidence type="ECO:0000313" key="2">
    <source>
        <dbReference type="Proteomes" id="UP000030746"/>
    </source>
</evidence>
<proteinExistence type="predicted"/>
<protein>
    <submittedName>
        <fullName evidence="1">Uncharacterized protein</fullName>
    </submittedName>
</protein>
<name>V4A145_LOTGI</name>